<dbReference type="InterPro" id="IPR016040">
    <property type="entry name" value="NAD(P)-bd_dom"/>
</dbReference>
<dbReference type="PANTHER" id="PTHR43355:SF2">
    <property type="entry name" value="FLAVIN REDUCTASE (NADPH)"/>
    <property type="match status" value="1"/>
</dbReference>
<dbReference type="Proteomes" id="UP000247696">
    <property type="component" value="Chromosome"/>
</dbReference>
<dbReference type="Pfam" id="PF13460">
    <property type="entry name" value="NAD_binding_10"/>
    <property type="match status" value="1"/>
</dbReference>
<keyword evidence="3" id="KW-1185">Reference proteome</keyword>
<dbReference type="EMBL" id="CP024988">
    <property type="protein sequence ID" value="AWT25770.1"/>
    <property type="molecule type" value="Genomic_DNA"/>
</dbReference>
<evidence type="ECO:0000313" key="2">
    <source>
        <dbReference type="EMBL" id="AWT25770.1"/>
    </source>
</evidence>
<dbReference type="AlphaFoldDB" id="A0A2Z3YRM2"/>
<dbReference type="KEGG" id="cpre:Csp1_09640"/>
<evidence type="ECO:0000259" key="1">
    <source>
        <dbReference type="Pfam" id="PF13460"/>
    </source>
</evidence>
<protein>
    <recommendedName>
        <fullName evidence="1">NAD(P)-binding domain-containing protein</fullName>
    </recommendedName>
</protein>
<feature type="domain" description="NAD(P)-binding" evidence="1">
    <location>
        <begin position="2"/>
        <end position="179"/>
    </location>
</feature>
<dbReference type="SUPFAM" id="SSF51735">
    <property type="entry name" value="NAD(P)-binding Rossmann-fold domains"/>
    <property type="match status" value="1"/>
</dbReference>
<dbReference type="InterPro" id="IPR036291">
    <property type="entry name" value="NAD(P)-bd_dom_sf"/>
</dbReference>
<dbReference type="Gene3D" id="3.40.50.720">
    <property type="entry name" value="NAD(P)-binding Rossmann-like Domain"/>
    <property type="match status" value="1"/>
</dbReference>
<proteinExistence type="predicted"/>
<accession>A0A2Z3YRM2</accession>
<dbReference type="GO" id="GO:0016646">
    <property type="term" value="F:oxidoreductase activity, acting on the CH-NH group of donors, NAD or NADP as acceptor"/>
    <property type="evidence" value="ECO:0007669"/>
    <property type="project" value="TreeGrafter"/>
</dbReference>
<evidence type="ECO:0000313" key="3">
    <source>
        <dbReference type="Proteomes" id="UP000247696"/>
    </source>
</evidence>
<organism evidence="2 3">
    <name type="scientific">Corynebacterium provencense</name>
    <dbReference type="NCBI Taxonomy" id="1737425"/>
    <lineage>
        <taxon>Bacteria</taxon>
        <taxon>Bacillati</taxon>
        <taxon>Actinomycetota</taxon>
        <taxon>Actinomycetes</taxon>
        <taxon>Mycobacteriales</taxon>
        <taxon>Corynebacteriaceae</taxon>
        <taxon>Corynebacterium</taxon>
    </lineage>
</organism>
<gene>
    <name evidence="2" type="ORF">Csp1_09640</name>
</gene>
<sequence>MVNEALERGQDVSVLVRDRSRLEEQVGSGTVAKLAEVTVGDATDPVVLDSALVGIDVVLSGRGADPSVARELAAAVVRHPVRKICWPAGSTNVLAEDGETPNYRELLPTWPVAEQVYRTHQECIDLLEESGVTCVFFCPGKMGSAGHRSPGVAQTVRVNRDAGRFVSYEDAAWVMLEAALTDRYDNLRISASTPGSDRSPRQ</sequence>
<name>A0A2Z3YRM2_9CORY</name>
<dbReference type="InterPro" id="IPR051606">
    <property type="entry name" value="Polyketide_Oxido-like"/>
</dbReference>
<dbReference type="STRING" id="1737425.GCA_900049755_00324"/>
<reference evidence="3" key="1">
    <citation type="submission" date="2017-11" db="EMBL/GenBank/DDBJ databases">
        <title>Otitis media/interna in a cat caused by the recently described species Corynebacterium provencense.</title>
        <authorList>
            <person name="Kittl S."/>
            <person name="Brodard I."/>
            <person name="Rychener L."/>
            <person name="Jores J."/>
            <person name="Roosje P."/>
            <person name="Gobeli Brawand S."/>
        </authorList>
    </citation>
    <scope>NUCLEOTIDE SEQUENCE [LARGE SCALE GENOMIC DNA]</scope>
    <source>
        <strain evidence="3">17KM38</strain>
    </source>
</reference>
<dbReference type="PANTHER" id="PTHR43355">
    <property type="entry name" value="FLAVIN REDUCTASE (NADPH)"/>
    <property type="match status" value="1"/>
</dbReference>